<reference evidence="2" key="1">
    <citation type="journal article" date="2014" name="Int. J. Syst. Evol. Microbiol.">
        <title>Complete genome sequence of Corynebacterium casei LMG S-19264T (=DSM 44701T), isolated from a smear-ripened cheese.</title>
        <authorList>
            <consortium name="US DOE Joint Genome Institute (JGI-PGF)"/>
            <person name="Walter F."/>
            <person name="Albersmeier A."/>
            <person name="Kalinowski J."/>
            <person name="Ruckert C."/>
        </authorList>
    </citation>
    <scope>NUCLEOTIDE SEQUENCE</scope>
    <source>
        <strain evidence="2">JCM 3086</strain>
    </source>
</reference>
<evidence type="ECO:0000256" key="1">
    <source>
        <dbReference type="SAM" id="MobiDB-lite"/>
    </source>
</evidence>
<protein>
    <recommendedName>
        <fullName evidence="4">Transposase IS701-like DDE domain-containing protein</fullName>
    </recommendedName>
</protein>
<feature type="compositionally biased region" description="Polar residues" evidence="1">
    <location>
        <begin position="91"/>
        <end position="108"/>
    </location>
</feature>
<gene>
    <name evidence="2" type="ORF">GCM10010121_088000</name>
</gene>
<dbReference type="AlphaFoldDB" id="A0A917UKG8"/>
<name>A0A917UKG8_9ACTN</name>
<evidence type="ECO:0000313" key="3">
    <source>
        <dbReference type="Proteomes" id="UP000657574"/>
    </source>
</evidence>
<keyword evidence="3" id="KW-1185">Reference proteome</keyword>
<dbReference type="Proteomes" id="UP000657574">
    <property type="component" value="Unassembled WGS sequence"/>
</dbReference>
<proteinExistence type="predicted"/>
<feature type="region of interest" description="Disordered" evidence="1">
    <location>
        <begin position="89"/>
        <end position="140"/>
    </location>
</feature>
<comment type="caution">
    <text evidence="2">The sequence shown here is derived from an EMBL/GenBank/DDBJ whole genome shotgun (WGS) entry which is preliminary data.</text>
</comment>
<dbReference type="EMBL" id="BMQA01000077">
    <property type="protein sequence ID" value="GGJ63781.1"/>
    <property type="molecule type" value="Genomic_DNA"/>
</dbReference>
<accession>A0A917UKG8</accession>
<evidence type="ECO:0000313" key="2">
    <source>
        <dbReference type="EMBL" id="GGJ63781.1"/>
    </source>
</evidence>
<sequence length="140" mass="15871">MTCHSRRLRFYAAGPVGRNNGRQLAEYVGHDVPAGLQLLLNRALWDADEIRDNLRTLGWITLHRRLARDYETLGQRASMPQFALRRAHSTARASMTAETSNTKGSASTWRMRHSRRSSSQERVPASGMKPPCAWRKRGSP</sequence>
<organism evidence="2 3">
    <name type="scientific">Streptomyces brasiliensis</name>
    <dbReference type="NCBI Taxonomy" id="1954"/>
    <lineage>
        <taxon>Bacteria</taxon>
        <taxon>Bacillati</taxon>
        <taxon>Actinomycetota</taxon>
        <taxon>Actinomycetes</taxon>
        <taxon>Kitasatosporales</taxon>
        <taxon>Streptomycetaceae</taxon>
        <taxon>Streptomyces</taxon>
    </lineage>
</organism>
<evidence type="ECO:0008006" key="4">
    <source>
        <dbReference type="Google" id="ProtNLM"/>
    </source>
</evidence>
<reference evidence="2" key="2">
    <citation type="submission" date="2020-09" db="EMBL/GenBank/DDBJ databases">
        <authorList>
            <person name="Sun Q."/>
            <person name="Ohkuma M."/>
        </authorList>
    </citation>
    <scope>NUCLEOTIDE SEQUENCE</scope>
    <source>
        <strain evidence="2">JCM 3086</strain>
    </source>
</reference>